<evidence type="ECO:0000256" key="5">
    <source>
        <dbReference type="SAM" id="Coils"/>
    </source>
</evidence>
<dbReference type="Proteomes" id="UP000545574">
    <property type="component" value="Unassembled WGS sequence"/>
</dbReference>
<dbReference type="InterPro" id="IPR011992">
    <property type="entry name" value="EF-hand-dom_pair"/>
</dbReference>
<evidence type="ECO:0000313" key="7">
    <source>
        <dbReference type="EMBL" id="NWW40070.1"/>
    </source>
</evidence>
<protein>
    <submittedName>
        <fullName evidence="7">ACTN2 protein</fullName>
    </submittedName>
</protein>
<feature type="domain" description="EF-hand" evidence="6">
    <location>
        <begin position="512"/>
        <end position="547"/>
    </location>
</feature>
<dbReference type="SUPFAM" id="SSF47473">
    <property type="entry name" value="EF-hand"/>
    <property type="match status" value="1"/>
</dbReference>
<comment type="caution">
    <text evidence="7">The sequence shown here is derived from an EMBL/GenBank/DDBJ whole genome shotgun (WGS) entry which is preliminary data.</text>
</comment>
<dbReference type="SUPFAM" id="SSF46966">
    <property type="entry name" value="Spectrin repeat"/>
    <property type="match status" value="4"/>
</dbReference>
<feature type="coiled-coil region" evidence="5">
    <location>
        <begin position="12"/>
        <end position="39"/>
    </location>
</feature>
<dbReference type="PANTHER" id="PTHR11915">
    <property type="entry name" value="SPECTRIN/FILAMIN RELATED CYTOSKELETAL PROTEIN"/>
    <property type="match status" value="1"/>
</dbReference>
<dbReference type="InterPro" id="IPR014837">
    <property type="entry name" value="EF-hand_Ca_insen"/>
</dbReference>
<organism evidence="7 8">
    <name type="scientific">Panurus biarmicus</name>
    <name type="common">Bearded tit</name>
    <dbReference type="NCBI Taxonomy" id="181101"/>
    <lineage>
        <taxon>Eukaryota</taxon>
        <taxon>Metazoa</taxon>
        <taxon>Chordata</taxon>
        <taxon>Craniata</taxon>
        <taxon>Vertebrata</taxon>
        <taxon>Euteleostomi</taxon>
        <taxon>Archelosauria</taxon>
        <taxon>Archosauria</taxon>
        <taxon>Dinosauria</taxon>
        <taxon>Saurischia</taxon>
        <taxon>Theropoda</taxon>
        <taxon>Coelurosauria</taxon>
        <taxon>Aves</taxon>
        <taxon>Neognathae</taxon>
        <taxon>Neoaves</taxon>
        <taxon>Telluraves</taxon>
        <taxon>Australaves</taxon>
        <taxon>Passeriformes</taxon>
        <taxon>Sylvioidea</taxon>
        <taxon>Sylviidae</taxon>
        <taxon>Sylviidae incertae sedis</taxon>
        <taxon>Panurus</taxon>
    </lineage>
</organism>
<keyword evidence="2" id="KW-0677">Repeat</keyword>
<dbReference type="SMART" id="SM00150">
    <property type="entry name" value="SPEC"/>
    <property type="match status" value="2"/>
</dbReference>
<dbReference type="InterPro" id="IPR002017">
    <property type="entry name" value="Spectrin_repeat"/>
</dbReference>
<gene>
    <name evidence="7" type="primary">Actn2</name>
    <name evidence="7" type="ORF">PANBIA_R13244</name>
</gene>
<dbReference type="SMART" id="SM00054">
    <property type="entry name" value="EFh"/>
    <property type="match status" value="2"/>
</dbReference>
<dbReference type="CDD" id="cd00051">
    <property type="entry name" value="EFh"/>
    <property type="match status" value="1"/>
</dbReference>
<evidence type="ECO:0000256" key="4">
    <source>
        <dbReference type="ARBA" id="ARBA00023203"/>
    </source>
</evidence>
<dbReference type="GO" id="GO:0005509">
    <property type="term" value="F:calcium ion binding"/>
    <property type="evidence" value="ECO:0007669"/>
    <property type="project" value="InterPro"/>
</dbReference>
<sequence>QAETAANRICKVLAVNQENERLMEEYERLASEVRMLYLQCGDNNELLKAERFMHSLQFREVETLQIVNESKKSVNLDKKRLWFHPCHVFSSQDIAGAWQRLEQAEKGYEEWLLNEIRRLERLEHLAEKFRQKASTHEQWAYGKEQTLLQKDYESASLTEVRAMLRKHEAFESDLAAHQDRVEQIAAIAQELNELDYHDAASVNDRCQKICDQWDSLGTLTQKRREALERTEKLLETIDQLHLEFAKRAAPFNNWMEGAMEDLQDMFIVHSIEEIQSLISAHDQFKATLPEADGERQAILSIQNEVEKVIQSYSMRISATNPYSTVTVEEIRSKWEKVKQLVPQRDQSLQEELARQHANERLRRQFAAQANVIGPWIQTKMEEIARSSIEMTGPLEDQMNQLKQYEHNIINYKHNIDKLEGDHQLIQEALVFDNKHTNYTMEHIRVGWELLLTTIARTINEVETQILTRDAKGITQEQMNDFRASFNHFDRRKNGLMDHDDFRACLISMGYDLGEAEFARIMSLVDPNGQGTVTFQSFIDFMTRETADTDTAEQVIASFRILASDKPYILADELRRELPPEQAQYCIKRMPPYTGPGSVPGALDYTSFSSALYGESDL</sequence>
<keyword evidence="1" id="KW-0479">Metal-binding</keyword>
<dbReference type="FunFam" id="1.10.238.10:FF:000018">
    <property type="entry name" value="Actinin, alpha 1"/>
    <property type="match status" value="1"/>
</dbReference>
<dbReference type="FunFam" id="1.20.58.60:FF:000005">
    <property type="entry name" value="Actinin alpha 1"/>
    <property type="match status" value="1"/>
</dbReference>
<keyword evidence="3" id="KW-0106">Calcium</keyword>
<evidence type="ECO:0000256" key="1">
    <source>
        <dbReference type="ARBA" id="ARBA00022723"/>
    </source>
</evidence>
<reference evidence="7 8" key="1">
    <citation type="submission" date="2019-09" db="EMBL/GenBank/DDBJ databases">
        <title>Bird 10,000 Genomes (B10K) Project - Family phase.</title>
        <authorList>
            <person name="Zhang G."/>
        </authorList>
    </citation>
    <scope>NUCLEOTIDE SEQUENCE [LARGE SCALE GENOMIC DNA]</scope>
    <source>
        <strain evidence="7">B10K-DU-030-18</strain>
    </source>
</reference>
<dbReference type="InterPro" id="IPR018159">
    <property type="entry name" value="Spectrin/alpha-actinin"/>
</dbReference>
<dbReference type="EMBL" id="VZRT01004353">
    <property type="protein sequence ID" value="NWW40070.1"/>
    <property type="molecule type" value="Genomic_DNA"/>
</dbReference>
<dbReference type="FunFam" id="1.20.58.60:FF:000003">
    <property type="entry name" value="Actinin, alpha 1"/>
    <property type="match status" value="1"/>
</dbReference>
<dbReference type="AlphaFoldDB" id="A0A7K6MSM1"/>
<dbReference type="SMART" id="SM01184">
    <property type="entry name" value="efhand_Ca_insen"/>
    <property type="match status" value="1"/>
</dbReference>
<dbReference type="PROSITE" id="PS50222">
    <property type="entry name" value="EF_HAND_2"/>
    <property type="match status" value="2"/>
</dbReference>
<dbReference type="GO" id="GO:0120025">
    <property type="term" value="C:plasma membrane bounded cell projection"/>
    <property type="evidence" value="ECO:0007669"/>
    <property type="project" value="UniProtKB-ARBA"/>
</dbReference>
<feature type="domain" description="EF-hand" evidence="6">
    <location>
        <begin position="476"/>
        <end position="511"/>
    </location>
</feature>
<evidence type="ECO:0000259" key="6">
    <source>
        <dbReference type="PROSITE" id="PS50222"/>
    </source>
</evidence>
<dbReference type="GO" id="GO:0003779">
    <property type="term" value="F:actin binding"/>
    <property type="evidence" value="ECO:0007669"/>
    <property type="project" value="UniProtKB-KW"/>
</dbReference>
<proteinExistence type="predicted"/>
<feature type="non-terminal residue" evidence="7">
    <location>
        <position position="1"/>
    </location>
</feature>
<dbReference type="Pfam" id="PF13499">
    <property type="entry name" value="EF-hand_7"/>
    <property type="match status" value="1"/>
</dbReference>
<dbReference type="InterPro" id="IPR002048">
    <property type="entry name" value="EF_hand_dom"/>
</dbReference>
<keyword evidence="4" id="KW-0009">Actin-binding</keyword>
<accession>A0A7K6MSM1</accession>
<feature type="non-terminal residue" evidence="7">
    <location>
        <position position="617"/>
    </location>
</feature>
<dbReference type="Pfam" id="PF08726">
    <property type="entry name" value="EFhand_Ca_insen"/>
    <property type="match status" value="1"/>
</dbReference>
<dbReference type="FunFam" id="1.20.58.60:FF:000004">
    <property type="entry name" value="Actinin alpha 1"/>
    <property type="match status" value="1"/>
</dbReference>
<keyword evidence="8" id="KW-1185">Reference proteome</keyword>
<dbReference type="FunFam" id="1.10.238.10:FF:000004">
    <property type="entry name" value="Actinin alpha 1"/>
    <property type="match status" value="1"/>
</dbReference>
<feature type="coiled-coil region" evidence="5">
    <location>
        <begin position="394"/>
        <end position="421"/>
    </location>
</feature>
<evidence type="ECO:0000256" key="2">
    <source>
        <dbReference type="ARBA" id="ARBA00022737"/>
    </source>
</evidence>
<evidence type="ECO:0000313" key="8">
    <source>
        <dbReference type="Proteomes" id="UP000545574"/>
    </source>
</evidence>
<name>A0A7K6MSM1_PANBI</name>
<keyword evidence="5" id="KW-0175">Coiled coil</keyword>
<dbReference type="CDD" id="cd00176">
    <property type="entry name" value="SPEC"/>
    <property type="match status" value="1"/>
</dbReference>
<dbReference type="Gene3D" id="1.20.58.60">
    <property type="match status" value="3"/>
</dbReference>
<dbReference type="Pfam" id="PF00435">
    <property type="entry name" value="Spectrin"/>
    <property type="match status" value="3"/>
</dbReference>
<dbReference type="Gene3D" id="1.10.238.10">
    <property type="entry name" value="EF-hand"/>
    <property type="match status" value="2"/>
</dbReference>
<evidence type="ECO:0000256" key="3">
    <source>
        <dbReference type="ARBA" id="ARBA00022837"/>
    </source>
</evidence>